<sequence>MPEPAQLGERTTAVPLLGPAGLAGLRRHVRELLDGERPEAAERALLVVDTLAGLACRHAQPPCTVRLRHRPGARLRADLRELRCRALPGHTALRLPLHVLDRLARSWCVDLHGHHGVLFAEVDLRR</sequence>
<name>A0ABX0SQB8_9PSEU</name>
<dbReference type="EMBL" id="JAANOU010000001">
    <property type="protein sequence ID" value="NIH79167.1"/>
    <property type="molecule type" value="Genomic_DNA"/>
</dbReference>
<accession>A0ABX0SQB8</accession>
<dbReference type="Proteomes" id="UP000754495">
    <property type="component" value="Unassembled WGS sequence"/>
</dbReference>
<evidence type="ECO:0000313" key="2">
    <source>
        <dbReference type="Proteomes" id="UP000754495"/>
    </source>
</evidence>
<protein>
    <submittedName>
        <fullName evidence="1">Uncharacterized protein</fullName>
    </submittedName>
</protein>
<evidence type="ECO:0000313" key="1">
    <source>
        <dbReference type="EMBL" id="NIH79167.1"/>
    </source>
</evidence>
<reference evidence="1 2" key="1">
    <citation type="submission" date="2020-03" db="EMBL/GenBank/DDBJ databases">
        <title>Sequencing the genomes of 1000 actinobacteria strains.</title>
        <authorList>
            <person name="Klenk H.-P."/>
        </authorList>
    </citation>
    <scope>NUCLEOTIDE SEQUENCE [LARGE SCALE GENOMIC DNA]</scope>
    <source>
        <strain evidence="1 2">DSM 45668</strain>
    </source>
</reference>
<keyword evidence="2" id="KW-1185">Reference proteome</keyword>
<dbReference type="RefSeq" id="WP_167112188.1">
    <property type="nucleotide sequence ID" value="NZ_JAANOU010000001.1"/>
</dbReference>
<gene>
    <name evidence="1" type="ORF">FHX46_001697</name>
</gene>
<organism evidence="1 2">
    <name type="scientific">Amycolatopsis viridis</name>
    <dbReference type="NCBI Taxonomy" id="185678"/>
    <lineage>
        <taxon>Bacteria</taxon>
        <taxon>Bacillati</taxon>
        <taxon>Actinomycetota</taxon>
        <taxon>Actinomycetes</taxon>
        <taxon>Pseudonocardiales</taxon>
        <taxon>Pseudonocardiaceae</taxon>
        <taxon>Amycolatopsis</taxon>
    </lineage>
</organism>
<comment type="caution">
    <text evidence="1">The sequence shown here is derived from an EMBL/GenBank/DDBJ whole genome shotgun (WGS) entry which is preliminary data.</text>
</comment>
<proteinExistence type="predicted"/>